<evidence type="ECO:0000313" key="2">
    <source>
        <dbReference type="EMBL" id="TFD87950.1"/>
    </source>
</evidence>
<keyword evidence="1" id="KW-0812">Transmembrane</keyword>
<keyword evidence="1" id="KW-1133">Transmembrane helix</keyword>
<dbReference type="InterPro" id="IPR021315">
    <property type="entry name" value="Gap/Sap"/>
</dbReference>
<name>A0A4R9BNX2_9MICO</name>
<sequence>MARPPRRRQGVRQPGPADLVTAIAGTGGARVNEWGQLLPLALTIALSPLPLAGLLLMLLAPDGFKAAAGFSIGWFVGVLFSATLLALLSSLLPHDRSAGSRALQVVVPLVLGIVLIVLGLVQWHDRPQRGVEVPLPRWLNALDRLTPARATIIGVGYAAFRPKNLVMAAAAGVVILGAHTDPTGILISVAVFTALASITMLGPVLAYAFGGPAVRVRLVGLRGWLVRNMSLITVITVLLLGVFLVLTGLAQLAGQLLG</sequence>
<feature type="transmembrane region" description="Helical" evidence="1">
    <location>
        <begin position="72"/>
        <end position="93"/>
    </location>
</feature>
<dbReference type="OrthoDB" id="4753036at2"/>
<feature type="transmembrane region" description="Helical" evidence="1">
    <location>
        <begin position="105"/>
        <end position="124"/>
    </location>
</feature>
<dbReference type="Pfam" id="PF11139">
    <property type="entry name" value="SfLAP"/>
    <property type="match status" value="1"/>
</dbReference>
<accession>A0A4R9BNX2</accession>
<feature type="transmembrane region" description="Helical" evidence="1">
    <location>
        <begin position="37"/>
        <end position="60"/>
    </location>
</feature>
<keyword evidence="1" id="KW-0472">Membrane</keyword>
<feature type="transmembrane region" description="Helical" evidence="1">
    <location>
        <begin position="231"/>
        <end position="253"/>
    </location>
</feature>
<evidence type="ECO:0000313" key="3">
    <source>
        <dbReference type="Proteomes" id="UP000298468"/>
    </source>
</evidence>
<dbReference type="Proteomes" id="UP000298468">
    <property type="component" value="Unassembled WGS sequence"/>
</dbReference>
<evidence type="ECO:0000256" key="1">
    <source>
        <dbReference type="SAM" id="Phobius"/>
    </source>
</evidence>
<dbReference type="AlphaFoldDB" id="A0A4R9BNX2"/>
<keyword evidence="3" id="KW-1185">Reference proteome</keyword>
<reference evidence="2 3" key="1">
    <citation type="submission" date="2019-03" db="EMBL/GenBank/DDBJ databases">
        <title>Genomics of glacier-inhabiting Cryobacterium strains.</title>
        <authorList>
            <person name="Liu Q."/>
            <person name="Xin Y.-H."/>
        </authorList>
    </citation>
    <scope>NUCLEOTIDE SEQUENCE [LARGE SCALE GENOMIC DNA]</scope>
    <source>
        <strain evidence="2 3">Sr59</strain>
    </source>
</reference>
<organism evidence="2 3">
    <name type="scientific">Cryobacterium lactosi</name>
    <dbReference type="NCBI Taxonomy" id="1259202"/>
    <lineage>
        <taxon>Bacteria</taxon>
        <taxon>Bacillati</taxon>
        <taxon>Actinomycetota</taxon>
        <taxon>Actinomycetes</taxon>
        <taxon>Micrococcales</taxon>
        <taxon>Microbacteriaceae</taxon>
        <taxon>Cryobacterium</taxon>
    </lineage>
</organism>
<dbReference type="EMBL" id="SOHM01000030">
    <property type="protein sequence ID" value="TFD87950.1"/>
    <property type="molecule type" value="Genomic_DNA"/>
</dbReference>
<gene>
    <name evidence="2" type="ORF">E3T61_12520</name>
</gene>
<feature type="transmembrane region" description="Helical" evidence="1">
    <location>
        <begin position="185"/>
        <end position="210"/>
    </location>
</feature>
<protein>
    <submittedName>
        <fullName evidence="2">GAP family protein</fullName>
    </submittedName>
</protein>
<comment type="caution">
    <text evidence="2">The sequence shown here is derived from an EMBL/GenBank/DDBJ whole genome shotgun (WGS) entry which is preliminary data.</text>
</comment>
<proteinExistence type="predicted"/>